<dbReference type="SUPFAM" id="SSF52029">
    <property type="entry name" value="GroEL apical domain-like"/>
    <property type="match status" value="1"/>
</dbReference>
<evidence type="ECO:0000256" key="9">
    <source>
        <dbReference type="ARBA" id="ARBA00058723"/>
    </source>
</evidence>
<protein>
    <recommendedName>
        <fullName evidence="3">T-complex protein 1 subunit theta</fullName>
    </recommendedName>
    <alternativeName>
        <fullName evidence="8">CCT-theta</fullName>
    </alternativeName>
</protein>
<keyword evidence="4" id="KW-0963">Cytoplasm</keyword>
<dbReference type="GO" id="GO:0016887">
    <property type="term" value="F:ATP hydrolysis activity"/>
    <property type="evidence" value="ECO:0007669"/>
    <property type="project" value="InterPro"/>
</dbReference>
<evidence type="ECO:0000256" key="10">
    <source>
        <dbReference type="ARBA" id="ARBA00064252"/>
    </source>
</evidence>
<dbReference type="GeneID" id="105362216"/>
<evidence type="ECO:0000256" key="8">
    <source>
        <dbReference type="ARBA" id="ARBA00029602"/>
    </source>
</evidence>
<comment type="similarity">
    <text evidence="2 11">Belongs to the TCP-1 chaperonin family.</text>
</comment>
<dbReference type="GO" id="GO:0005524">
    <property type="term" value="F:ATP binding"/>
    <property type="evidence" value="ECO:0007669"/>
    <property type="project" value="UniProtKB-KW"/>
</dbReference>
<organism evidence="12 13">
    <name type="scientific">Ceratosolen solmsi marchali</name>
    <dbReference type="NCBI Taxonomy" id="326594"/>
    <lineage>
        <taxon>Eukaryota</taxon>
        <taxon>Metazoa</taxon>
        <taxon>Ecdysozoa</taxon>
        <taxon>Arthropoda</taxon>
        <taxon>Hexapoda</taxon>
        <taxon>Insecta</taxon>
        <taxon>Pterygota</taxon>
        <taxon>Neoptera</taxon>
        <taxon>Endopterygota</taxon>
        <taxon>Hymenoptera</taxon>
        <taxon>Apocrita</taxon>
        <taxon>Proctotrupomorpha</taxon>
        <taxon>Chalcidoidea</taxon>
        <taxon>Agaonidae</taxon>
        <taxon>Agaoninae</taxon>
        <taxon>Ceratosolen</taxon>
    </lineage>
</organism>
<gene>
    <name evidence="13" type="primary">LOC105362216</name>
</gene>
<evidence type="ECO:0000256" key="6">
    <source>
        <dbReference type="ARBA" id="ARBA00022840"/>
    </source>
</evidence>
<name>A0AAJ7DVG7_9HYME</name>
<proteinExistence type="inferred from homology"/>
<comment type="subcellular location">
    <subcellularLocation>
        <location evidence="1">Cytoplasm</location>
    </subcellularLocation>
</comment>
<evidence type="ECO:0000256" key="4">
    <source>
        <dbReference type="ARBA" id="ARBA00022490"/>
    </source>
</evidence>
<evidence type="ECO:0000256" key="2">
    <source>
        <dbReference type="ARBA" id="ARBA00008020"/>
    </source>
</evidence>
<dbReference type="GO" id="GO:0140662">
    <property type="term" value="F:ATP-dependent protein folding chaperone"/>
    <property type="evidence" value="ECO:0007669"/>
    <property type="project" value="InterPro"/>
</dbReference>
<keyword evidence="6 11" id="KW-0067">ATP-binding</keyword>
<dbReference type="SUPFAM" id="SSF48592">
    <property type="entry name" value="GroEL equatorial domain-like"/>
    <property type="match status" value="1"/>
</dbReference>
<evidence type="ECO:0000313" key="13">
    <source>
        <dbReference type="RefSeq" id="XP_011497893.1"/>
    </source>
</evidence>
<dbReference type="GO" id="GO:0005737">
    <property type="term" value="C:cytoplasm"/>
    <property type="evidence" value="ECO:0007669"/>
    <property type="project" value="UniProtKB-SubCell"/>
</dbReference>
<dbReference type="Gene3D" id="3.50.7.10">
    <property type="entry name" value="GroEL"/>
    <property type="match status" value="1"/>
</dbReference>
<dbReference type="KEGG" id="csol:105362216"/>
<dbReference type="SUPFAM" id="SSF54849">
    <property type="entry name" value="GroEL-intermediate domain like"/>
    <property type="match status" value="1"/>
</dbReference>
<reference evidence="13" key="1">
    <citation type="submission" date="2025-08" db="UniProtKB">
        <authorList>
            <consortium name="RefSeq"/>
        </authorList>
    </citation>
    <scope>IDENTIFICATION</scope>
</reference>
<dbReference type="PROSITE" id="PS00750">
    <property type="entry name" value="TCP1_1"/>
    <property type="match status" value="1"/>
</dbReference>
<dbReference type="InterPro" id="IPR002194">
    <property type="entry name" value="Chaperonin_TCP-1_CS"/>
</dbReference>
<comment type="function">
    <text evidence="9">Molecular chaperone; assists the folding of proteins upon ATP hydrolysis. Known to play a role, in vitro, in the folding of actin and tubulin. Required for correct subcellular localization of pgl-1.</text>
</comment>
<evidence type="ECO:0000313" key="12">
    <source>
        <dbReference type="Proteomes" id="UP000695007"/>
    </source>
</evidence>
<dbReference type="Proteomes" id="UP000695007">
    <property type="component" value="Unplaced"/>
</dbReference>
<dbReference type="InterPro" id="IPR017998">
    <property type="entry name" value="Chaperone_TCP-1"/>
</dbReference>
<dbReference type="NCBIfam" id="TIGR02346">
    <property type="entry name" value="chap_CCT_theta"/>
    <property type="match status" value="1"/>
</dbReference>
<evidence type="ECO:0000256" key="5">
    <source>
        <dbReference type="ARBA" id="ARBA00022741"/>
    </source>
</evidence>
<dbReference type="CTD" id="10694"/>
<evidence type="ECO:0000256" key="3">
    <source>
        <dbReference type="ARBA" id="ARBA00016981"/>
    </source>
</evidence>
<dbReference type="PROSITE" id="PS00995">
    <property type="entry name" value="TCP1_3"/>
    <property type="match status" value="1"/>
</dbReference>
<dbReference type="InterPro" id="IPR002423">
    <property type="entry name" value="Cpn60/GroEL/TCP-1"/>
</dbReference>
<sequence>MALHVPKAPGVSQMLKDGVRFFSGLEEAVFRNITACNTFARSVRTAYGPNGMNKMVINHLEKLFVTSDAATIIKELDVEHPAAKLLILASEMQEAEVGDGTNFVIIFAGALLEAAEELLRLGITTSEIVEGYELALDKVLEELPKLVIYEAKDYRDINQVKAGIKTAVMSKQYGKENFITDLVCQACIAILPKSDSENNKSFNVDNIRICKILGSGLHSSQVVKGMVFQRQVEGHVTKAVSAKIAVYSCPVDITQTETKGTVLITTADELLNFSRGEENLLESQIKAIADSGATVIVSGGKFGDMALYFVNKYNMMAVRVPSKFDLRRLCKAVKATALPKLVPPSKEELGCADNVYVMELGDTIGVVFELHEEERSISTIVIRGSTDNYMDDIERAIDDGVNTFKAITRDNRFLPGAGATEVELAAKIATYADTIPGLEQYAVRKFSTALEIFPKTLSENSGTHACELLSKLYALHKEGKRNYGFDVESSGVASVIDAEKSEIFDLYLTKFWAFKYAVNVACTVLKIDQIIMAKTVGGPKLPGEKSNSDDES</sequence>
<dbReference type="Pfam" id="PF00118">
    <property type="entry name" value="Cpn60_TCP1"/>
    <property type="match status" value="1"/>
</dbReference>
<dbReference type="InterPro" id="IPR027413">
    <property type="entry name" value="GROEL-like_equatorial_sf"/>
</dbReference>
<dbReference type="RefSeq" id="XP_011497893.1">
    <property type="nucleotide sequence ID" value="XM_011499591.1"/>
</dbReference>
<accession>A0AAJ7DVG7</accession>
<dbReference type="InterPro" id="IPR012721">
    <property type="entry name" value="Chap_CCT_theta"/>
</dbReference>
<dbReference type="Gene3D" id="3.30.260.10">
    <property type="entry name" value="TCP-1-like chaperonin intermediate domain"/>
    <property type="match status" value="1"/>
</dbReference>
<keyword evidence="12" id="KW-1185">Reference proteome</keyword>
<keyword evidence="5 11" id="KW-0547">Nucleotide-binding</keyword>
<dbReference type="CDD" id="cd03341">
    <property type="entry name" value="TCP1_theta"/>
    <property type="match status" value="1"/>
</dbReference>
<dbReference type="InterPro" id="IPR027409">
    <property type="entry name" value="GroEL-like_apical_dom_sf"/>
</dbReference>
<dbReference type="AlphaFoldDB" id="A0AAJ7DVG7"/>
<dbReference type="InterPro" id="IPR027410">
    <property type="entry name" value="TCP-1-like_intermed_sf"/>
</dbReference>
<comment type="subunit">
    <text evidence="10">Heterooligomeric complex.</text>
</comment>
<dbReference type="PRINTS" id="PR00304">
    <property type="entry name" value="TCOMPLEXTCP1"/>
</dbReference>
<keyword evidence="7 11" id="KW-0143">Chaperone</keyword>
<evidence type="ECO:0000256" key="11">
    <source>
        <dbReference type="RuleBase" id="RU004187"/>
    </source>
</evidence>
<evidence type="ECO:0000256" key="1">
    <source>
        <dbReference type="ARBA" id="ARBA00004496"/>
    </source>
</evidence>
<dbReference type="GO" id="GO:0051082">
    <property type="term" value="F:unfolded protein binding"/>
    <property type="evidence" value="ECO:0007669"/>
    <property type="project" value="InterPro"/>
</dbReference>
<dbReference type="PANTHER" id="PTHR11353">
    <property type="entry name" value="CHAPERONIN"/>
    <property type="match status" value="1"/>
</dbReference>
<dbReference type="FunFam" id="3.50.7.10:FF:000008">
    <property type="entry name" value="T-complex protein 1 subunit theta"/>
    <property type="match status" value="1"/>
</dbReference>
<dbReference type="Gene3D" id="1.10.560.10">
    <property type="entry name" value="GroEL-like equatorial domain"/>
    <property type="match status" value="1"/>
</dbReference>
<evidence type="ECO:0000256" key="7">
    <source>
        <dbReference type="ARBA" id="ARBA00023186"/>
    </source>
</evidence>